<name>A0A2A4B971_9SPHN</name>
<dbReference type="PANTHER" id="PTHR30136">
    <property type="entry name" value="HELIX-TURN-HELIX TRANSCRIPTIONAL REGULATOR, ICLR FAMILY"/>
    <property type="match status" value="1"/>
</dbReference>
<keyword evidence="7" id="KW-1185">Reference proteome</keyword>
<dbReference type="SMART" id="SM00346">
    <property type="entry name" value="HTH_ICLR"/>
    <property type="match status" value="1"/>
</dbReference>
<dbReference type="Proteomes" id="UP000218366">
    <property type="component" value="Unassembled WGS sequence"/>
</dbReference>
<evidence type="ECO:0000259" key="4">
    <source>
        <dbReference type="PROSITE" id="PS51077"/>
    </source>
</evidence>
<gene>
    <name evidence="6" type="ORF">COC42_07920</name>
</gene>
<keyword evidence="1" id="KW-0805">Transcription regulation</keyword>
<protein>
    <submittedName>
        <fullName evidence="6">IclR family transcriptional regulator</fullName>
    </submittedName>
</protein>
<comment type="caution">
    <text evidence="6">The sequence shown here is derived from an EMBL/GenBank/DDBJ whole genome shotgun (WGS) entry which is preliminary data.</text>
</comment>
<evidence type="ECO:0000256" key="2">
    <source>
        <dbReference type="ARBA" id="ARBA00023125"/>
    </source>
</evidence>
<keyword evidence="3" id="KW-0804">Transcription</keyword>
<evidence type="ECO:0000313" key="7">
    <source>
        <dbReference type="Proteomes" id="UP000218366"/>
    </source>
</evidence>
<dbReference type="SUPFAM" id="SSF46785">
    <property type="entry name" value="Winged helix' DNA-binding domain"/>
    <property type="match status" value="1"/>
</dbReference>
<organism evidence="6 7">
    <name type="scientific">Sphingomonas spermidinifaciens</name>
    <dbReference type="NCBI Taxonomy" id="1141889"/>
    <lineage>
        <taxon>Bacteria</taxon>
        <taxon>Pseudomonadati</taxon>
        <taxon>Pseudomonadota</taxon>
        <taxon>Alphaproteobacteria</taxon>
        <taxon>Sphingomonadales</taxon>
        <taxon>Sphingomonadaceae</taxon>
        <taxon>Sphingomonas</taxon>
    </lineage>
</organism>
<feature type="domain" description="HTH iclR-type" evidence="4">
    <location>
        <begin position="15"/>
        <end position="83"/>
    </location>
</feature>
<dbReference type="AlphaFoldDB" id="A0A2A4B971"/>
<evidence type="ECO:0000256" key="1">
    <source>
        <dbReference type="ARBA" id="ARBA00023015"/>
    </source>
</evidence>
<dbReference type="InterPro" id="IPR050707">
    <property type="entry name" value="HTH_MetabolicPath_Reg"/>
</dbReference>
<evidence type="ECO:0000313" key="6">
    <source>
        <dbReference type="EMBL" id="PCD04206.1"/>
    </source>
</evidence>
<dbReference type="InterPro" id="IPR014757">
    <property type="entry name" value="Tscrpt_reg_IclR_C"/>
</dbReference>
<dbReference type="SUPFAM" id="SSF55781">
    <property type="entry name" value="GAF domain-like"/>
    <property type="match status" value="1"/>
</dbReference>
<dbReference type="Pfam" id="PF09339">
    <property type="entry name" value="HTH_IclR"/>
    <property type="match status" value="1"/>
</dbReference>
<sequence length="259" mass="27945">MTSSGKATDERRYRAPALEKGLDILELLSSASKPMTHAMISQHLGRSNSELFRMLQVLEFRGFIAQADGGGFIPTTKLFALGMAQAPVKSILEVALPVMRRLADDTEQSCHLALRAGGDIVIAARMESAGLIGFSVRIGYRQPMILTGSGTVLYAFQSDEVRKRWEKDFGSRPAGELKAFRALAEVVRTQGYDKHPSRVVPGIIDLSAPVMRGDAAAAALTMPFVNKTTQHVDIDVALEMVIAAAATISSDLASTDVRV</sequence>
<evidence type="ECO:0000259" key="5">
    <source>
        <dbReference type="PROSITE" id="PS51078"/>
    </source>
</evidence>
<dbReference type="PROSITE" id="PS51077">
    <property type="entry name" value="HTH_ICLR"/>
    <property type="match status" value="1"/>
</dbReference>
<dbReference type="Pfam" id="PF01614">
    <property type="entry name" value="IclR_C"/>
    <property type="match status" value="1"/>
</dbReference>
<evidence type="ECO:0000256" key="3">
    <source>
        <dbReference type="ARBA" id="ARBA00023163"/>
    </source>
</evidence>
<dbReference type="PROSITE" id="PS51078">
    <property type="entry name" value="ICLR_ED"/>
    <property type="match status" value="1"/>
</dbReference>
<dbReference type="Gene3D" id="1.10.10.10">
    <property type="entry name" value="Winged helix-like DNA-binding domain superfamily/Winged helix DNA-binding domain"/>
    <property type="match status" value="1"/>
</dbReference>
<dbReference type="InterPro" id="IPR029016">
    <property type="entry name" value="GAF-like_dom_sf"/>
</dbReference>
<dbReference type="RefSeq" id="WP_096342601.1">
    <property type="nucleotide sequence ID" value="NZ_NWMW01000001.1"/>
</dbReference>
<dbReference type="Gene3D" id="3.30.450.40">
    <property type="match status" value="1"/>
</dbReference>
<accession>A0A2A4B971</accession>
<dbReference type="InterPro" id="IPR036388">
    <property type="entry name" value="WH-like_DNA-bd_sf"/>
</dbReference>
<dbReference type="PANTHER" id="PTHR30136:SF7">
    <property type="entry name" value="HTH-TYPE TRANSCRIPTIONAL REGULATOR KDGR-RELATED"/>
    <property type="match status" value="1"/>
</dbReference>
<dbReference type="GO" id="GO:0045892">
    <property type="term" value="P:negative regulation of DNA-templated transcription"/>
    <property type="evidence" value="ECO:0007669"/>
    <property type="project" value="TreeGrafter"/>
</dbReference>
<reference evidence="6 7" key="1">
    <citation type="submission" date="2017-09" db="EMBL/GenBank/DDBJ databases">
        <title>Sphingomonas spermidinifaciens 9NM-10, whole genome shotgun sequence.</title>
        <authorList>
            <person name="Feng G."/>
            <person name="Zhu H."/>
        </authorList>
    </citation>
    <scope>NUCLEOTIDE SEQUENCE [LARGE SCALE GENOMIC DNA]</scope>
    <source>
        <strain evidence="6 7">9NM-10</strain>
    </source>
</reference>
<dbReference type="GO" id="GO:0003700">
    <property type="term" value="F:DNA-binding transcription factor activity"/>
    <property type="evidence" value="ECO:0007669"/>
    <property type="project" value="TreeGrafter"/>
</dbReference>
<dbReference type="InterPro" id="IPR036390">
    <property type="entry name" value="WH_DNA-bd_sf"/>
</dbReference>
<dbReference type="GO" id="GO:0003677">
    <property type="term" value="F:DNA binding"/>
    <property type="evidence" value="ECO:0007669"/>
    <property type="project" value="UniProtKB-KW"/>
</dbReference>
<keyword evidence="2" id="KW-0238">DNA-binding</keyword>
<dbReference type="InterPro" id="IPR005471">
    <property type="entry name" value="Tscrpt_reg_IclR_N"/>
</dbReference>
<dbReference type="OrthoDB" id="6057486at2"/>
<proteinExistence type="predicted"/>
<dbReference type="EMBL" id="NWMW01000001">
    <property type="protein sequence ID" value="PCD04206.1"/>
    <property type="molecule type" value="Genomic_DNA"/>
</dbReference>
<feature type="domain" description="IclR-ED" evidence="5">
    <location>
        <begin position="77"/>
        <end position="254"/>
    </location>
</feature>